<dbReference type="PANTHER" id="PTHR40036:SF1">
    <property type="entry name" value="MACROCIN O-METHYLTRANSFERASE"/>
    <property type="match status" value="1"/>
</dbReference>
<name>A0A7J6RXH8_PEROL</name>
<dbReference type="EMBL" id="JABANM010018862">
    <property type="protein sequence ID" value="KAF4725414.1"/>
    <property type="molecule type" value="Genomic_DNA"/>
</dbReference>
<evidence type="ECO:0000313" key="2">
    <source>
        <dbReference type="Proteomes" id="UP000574390"/>
    </source>
</evidence>
<protein>
    <submittedName>
        <fullName evidence="1">Uncharacterized protein</fullName>
    </submittedName>
</protein>
<proteinExistence type="predicted"/>
<dbReference type="InterPro" id="IPR008884">
    <property type="entry name" value="TylF_MeTrfase"/>
</dbReference>
<accession>A0A7J6RXH8</accession>
<reference evidence="1 2" key="1">
    <citation type="submission" date="2020-04" db="EMBL/GenBank/DDBJ databases">
        <title>Perkinsus olseni comparative genomics.</title>
        <authorList>
            <person name="Bogema D.R."/>
        </authorList>
    </citation>
    <scope>NUCLEOTIDE SEQUENCE [LARGE SCALE GENOMIC DNA]</scope>
    <source>
        <strain evidence="1">ATCC PRA-205</strain>
    </source>
</reference>
<dbReference type="AlphaFoldDB" id="A0A7J6RXH8"/>
<gene>
    <name evidence="1" type="ORF">FOZ62_012252</name>
</gene>
<dbReference type="Proteomes" id="UP000574390">
    <property type="component" value="Unassembled WGS sequence"/>
</dbReference>
<comment type="caution">
    <text evidence="1">The sequence shown here is derived from an EMBL/GenBank/DDBJ whole genome shotgun (WGS) entry which is preliminary data.</text>
</comment>
<dbReference type="InterPro" id="IPR029063">
    <property type="entry name" value="SAM-dependent_MTases_sf"/>
</dbReference>
<dbReference type="Pfam" id="PF13578">
    <property type="entry name" value="Methyltransf_24"/>
    <property type="match status" value="1"/>
</dbReference>
<dbReference type="Gene3D" id="3.40.50.150">
    <property type="entry name" value="Vaccinia Virus protein VP39"/>
    <property type="match status" value="1"/>
</dbReference>
<dbReference type="SUPFAM" id="SSF53335">
    <property type="entry name" value="S-adenosyl-L-methionine-dependent methyltransferases"/>
    <property type="match status" value="1"/>
</dbReference>
<evidence type="ECO:0000313" key="1">
    <source>
        <dbReference type="EMBL" id="KAF4725414.1"/>
    </source>
</evidence>
<dbReference type="PANTHER" id="PTHR40036">
    <property type="entry name" value="MACROCIN O-METHYLTRANSFERASE"/>
    <property type="match status" value="1"/>
</dbReference>
<sequence>MGQGQGVDYPLLFSSIFNNYFNGLPTVDKFEDACIGQFGVAETCLQGFSVFHRNRTMQIEIPILNAGEYHIEVWEREDTTAHSEETSVLFIDKFKGHDVGRKMVPIRAEEFVGVANLEFWLDYSDHVSFWWAHHFGLKRQTLSWLEMFDEAFEAARPLIDRGGQIIEFGVAHGRSLGRLGENARRLNRTVVGFDSFRGLPEAWGPKFDTPGLFDMGGVIPARVLREDNIAIKVGLFRDTIPLLDWGTPDAFVAFLHIDCDIYSSALQILTTVGCLLQEGSVVVFDELFNMQGTYTARNNTRTPWWEDGEFLALQHSMQLLGLEFEPLPSRLYFEQAVPLVVTRAAPREVCDATRHEMMGIQTAAEDSEAVNALLSFRLTAAHLIEEWSGDPPDSLKGVFGSGIDRDTAEGMLRRALDGYPTVLSKWSNRRVSEEEDRQIEVSTFYSGVAHPNNPRVTLEQDGNASPMEVELIAKEEGAPADQDSSVPTNAKVDGTRFSAGSFFGWTEKRCRLTCYASTKQDVEGNVMNAAMWSNHHNSSRTCCICLNSAAITDDTCREDCQYYLPFMQHDWQRVVFLTTCHRMCDEVHSLRAGLQEA</sequence>
<organism evidence="1 2">
    <name type="scientific">Perkinsus olseni</name>
    <name type="common">Perkinsus atlanticus</name>
    <dbReference type="NCBI Taxonomy" id="32597"/>
    <lineage>
        <taxon>Eukaryota</taxon>
        <taxon>Sar</taxon>
        <taxon>Alveolata</taxon>
        <taxon>Perkinsozoa</taxon>
        <taxon>Perkinsea</taxon>
        <taxon>Perkinsida</taxon>
        <taxon>Perkinsidae</taxon>
        <taxon>Perkinsus</taxon>
    </lineage>
</organism>